<evidence type="ECO:0000313" key="1">
    <source>
        <dbReference type="EMBL" id="CAB4149419.1"/>
    </source>
</evidence>
<gene>
    <name evidence="1" type="ORF">UFOVP542_20</name>
</gene>
<accession>A0A6J5N0B8</accession>
<reference evidence="1" key="1">
    <citation type="submission" date="2020-04" db="EMBL/GenBank/DDBJ databases">
        <authorList>
            <person name="Chiriac C."/>
            <person name="Salcher M."/>
            <person name="Ghai R."/>
            <person name="Kavagutti S V."/>
        </authorList>
    </citation>
    <scope>NUCLEOTIDE SEQUENCE</scope>
</reference>
<sequence>VTFAGGGTRTTTEPVIVENMTAYPVKYVKFVQNLHTGTHAFDTPYINSFVFTRNNIVVGPQNALTFAKTDVYSNEYRVGTDGATVINPITSPNNVRLCGSSGFRVKSLDGSNRTQWEMIADLGTVQSNLTNCSVDLGIWTATGFPPTTATGINYSVFVTDFVGTQANIGTATWTKLGDFTPASIPSNSATTYNISLT</sequence>
<feature type="non-terminal residue" evidence="1">
    <location>
        <position position="1"/>
    </location>
</feature>
<organism evidence="1">
    <name type="scientific">uncultured Caudovirales phage</name>
    <dbReference type="NCBI Taxonomy" id="2100421"/>
    <lineage>
        <taxon>Viruses</taxon>
        <taxon>Duplodnaviria</taxon>
        <taxon>Heunggongvirae</taxon>
        <taxon>Uroviricota</taxon>
        <taxon>Caudoviricetes</taxon>
        <taxon>Peduoviridae</taxon>
        <taxon>Maltschvirus</taxon>
        <taxon>Maltschvirus maltsch</taxon>
    </lineage>
</organism>
<proteinExistence type="predicted"/>
<dbReference type="EMBL" id="LR796517">
    <property type="protein sequence ID" value="CAB4149419.1"/>
    <property type="molecule type" value="Genomic_DNA"/>
</dbReference>
<name>A0A6J5N0B8_9CAUD</name>
<protein>
    <submittedName>
        <fullName evidence="1">Uncharacterized protein</fullName>
    </submittedName>
</protein>